<evidence type="ECO:0008006" key="3">
    <source>
        <dbReference type="Google" id="ProtNLM"/>
    </source>
</evidence>
<evidence type="ECO:0000313" key="1">
    <source>
        <dbReference type="EMBL" id="MFC0226280.1"/>
    </source>
</evidence>
<accession>A0ABV6EBA1</accession>
<gene>
    <name evidence="1" type="ORF">ACFFJ3_07160</name>
</gene>
<dbReference type="Proteomes" id="UP001589792">
    <property type="component" value="Unassembled WGS sequence"/>
</dbReference>
<dbReference type="Gene3D" id="3.10.129.10">
    <property type="entry name" value="Hotdog Thioesterase"/>
    <property type="match status" value="1"/>
</dbReference>
<dbReference type="InterPro" id="IPR029069">
    <property type="entry name" value="HotDog_dom_sf"/>
</dbReference>
<comment type="caution">
    <text evidence="1">The sequence shown here is derived from an EMBL/GenBank/DDBJ whole genome shotgun (WGS) entry which is preliminary data.</text>
</comment>
<protein>
    <recommendedName>
        <fullName evidence="3">MaoC-like domain-containing protein</fullName>
    </recommendedName>
</protein>
<proteinExistence type="predicted"/>
<name>A0ABV6EBA1_9GAMM</name>
<reference evidence="1 2" key="1">
    <citation type="submission" date="2024-09" db="EMBL/GenBank/DDBJ databases">
        <authorList>
            <person name="Sun Q."/>
            <person name="Mori K."/>
        </authorList>
    </citation>
    <scope>NUCLEOTIDE SEQUENCE [LARGE SCALE GENOMIC DNA]</scope>
    <source>
        <strain evidence="1 2">CCM 8626</strain>
    </source>
</reference>
<dbReference type="RefSeq" id="WP_380673981.1">
    <property type="nucleotide sequence ID" value="NZ_CP173186.1"/>
</dbReference>
<dbReference type="SUPFAM" id="SSF54637">
    <property type="entry name" value="Thioesterase/thiol ester dehydrase-isomerase"/>
    <property type="match status" value="1"/>
</dbReference>
<keyword evidence="2" id="KW-1185">Reference proteome</keyword>
<organism evidence="1 2">
    <name type="scientific">Serratia aquatilis</name>
    <dbReference type="NCBI Taxonomy" id="1737515"/>
    <lineage>
        <taxon>Bacteria</taxon>
        <taxon>Pseudomonadati</taxon>
        <taxon>Pseudomonadota</taxon>
        <taxon>Gammaproteobacteria</taxon>
        <taxon>Enterobacterales</taxon>
        <taxon>Yersiniaceae</taxon>
        <taxon>Serratia</taxon>
    </lineage>
</organism>
<dbReference type="EMBL" id="JBHLXG010000005">
    <property type="protein sequence ID" value="MFC0226280.1"/>
    <property type="molecule type" value="Genomic_DNA"/>
</dbReference>
<evidence type="ECO:0000313" key="2">
    <source>
        <dbReference type="Proteomes" id="UP001589792"/>
    </source>
</evidence>
<sequence length="267" mass="29875">MDYTYTLRDAEAWAAFSGDYNPIHFDLQHVRKMGAEKLSVHGMRAMLDMKRQLSAALLAGEPQQDFYVFSTRLRQPVLCQTPYHLQIAGNGERVTGKLLDSTTQESCFSSKLTSAEPLVLSPGEREYVLTADEVFTQGQQFPGDVSDITQTWGFLDALLFQRLVKSPDMLAMLTSALPELAATTLIEVFSQIPVVQTHHETHFSARLFAADSYFQAAERLYYAILPMLIMGNSHSGFVLRAVVQARLQHQPLMTTAVTLKTWPVAVN</sequence>